<gene>
    <name evidence="8" type="ORF">ACFPTP_10795</name>
</gene>
<keyword evidence="4" id="KW-0238">DNA-binding</keyword>
<feature type="domain" description="RNA polymerase sigma factor 70 region 4 type 2" evidence="7">
    <location>
        <begin position="125"/>
        <end position="176"/>
    </location>
</feature>
<keyword evidence="9" id="KW-1185">Reference proteome</keyword>
<keyword evidence="5" id="KW-0804">Transcription</keyword>
<evidence type="ECO:0000256" key="4">
    <source>
        <dbReference type="ARBA" id="ARBA00023125"/>
    </source>
</evidence>
<comment type="caution">
    <text evidence="8">The sequence shown here is derived from an EMBL/GenBank/DDBJ whole genome shotgun (WGS) entry which is preliminary data.</text>
</comment>
<evidence type="ECO:0000259" key="7">
    <source>
        <dbReference type="Pfam" id="PF08281"/>
    </source>
</evidence>
<evidence type="ECO:0000313" key="8">
    <source>
        <dbReference type="EMBL" id="MFC5603706.1"/>
    </source>
</evidence>
<dbReference type="InterPro" id="IPR013324">
    <property type="entry name" value="RNA_pol_sigma_r3/r4-like"/>
</dbReference>
<dbReference type="InterPro" id="IPR039425">
    <property type="entry name" value="RNA_pol_sigma-70-like"/>
</dbReference>
<evidence type="ECO:0000256" key="1">
    <source>
        <dbReference type="ARBA" id="ARBA00010641"/>
    </source>
</evidence>
<accession>A0ABW0TZB5</accession>
<dbReference type="Gene3D" id="1.10.1740.10">
    <property type="match status" value="1"/>
</dbReference>
<dbReference type="CDD" id="cd06171">
    <property type="entry name" value="Sigma70_r4"/>
    <property type="match status" value="1"/>
</dbReference>
<dbReference type="SUPFAM" id="SSF88659">
    <property type="entry name" value="Sigma3 and sigma4 domains of RNA polymerase sigma factors"/>
    <property type="match status" value="1"/>
</dbReference>
<dbReference type="SUPFAM" id="SSF88946">
    <property type="entry name" value="Sigma2 domain of RNA polymerase sigma factors"/>
    <property type="match status" value="1"/>
</dbReference>
<dbReference type="InterPro" id="IPR007627">
    <property type="entry name" value="RNA_pol_sigma70_r2"/>
</dbReference>
<dbReference type="NCBIfam" id="TIGR02937">
    <property type="entry name" value="sigma70-ECF"/>
    <property type="match status" value="1"/>
</dbReference>
<dbReference type="PANTHER" id="PTHR43133">
    <property type="entry name" value="RNA POLYMERASE ECF-TYPE SIGMA FACTO"/>
    <property type="match status" value="1"/>
</dbReference>
<evidence type="ECO:0000256" key="3">
    <source>
        <dbReference type="ARBA" id="ARBA00023082"/>
    </source>
</evidence>
<dbReference type="Pfam" id="PF08281">
    <property type="entry name" value="Sigma70_r4_2"/>
    <property type="match status" value="1"/>
</dbReference>
<dbReference type="InterPro" id="IPR036388">
    <property type="entry name" value="WH-like_DNA-bd_sf"/>
</dbReference>
<evidence type="ECO:0000256" key="5">
    <source>
        <dbReference type="ARBA" id="ARBA00023163"/>
    </source>
</evidence>
<name>A0ABW0TZB5_9BACL</name>
<dbReference type="Gene3D" id="1.10.10.10">
    <property type="entry name" value="Winged helix-like DNA-binding domain superfamily/Winged helix DNA-binding domain"/>
    <property type="match status" value="1"/>
</dbReference>
<dbReference type="InterPro" id="IPR014284">
    <property type="entry name" value="RNA_pol_sigma-70_dom"/>
</dbReference>
<keyword evidence="3" id="KW-0731">Sigma factor</keyword>
<dbReference type="Proteomes" id="UP001596071">
    <property type="component" value="Unassembled WGS sequence"/>
</dbReference>
<keyword evidence="2" id="KW-0805">Transcription regulation</keyword>
<evidence type="ECO:0000256" key="2">
    <source>
        <dbReference type="ARBA" id="ARBA00023015"/>
    </source>
</evidence>
<dbReference type="Pfam" id="PF04542">
    <property type="entry name" value="Sigma70_r2"/>
    <property type="match status" value="1"/>
</dbReference>
<reference evidence="9" key="1">
    <citation type="journal article" date="2019" name="Int. J. Syst. Evol. Microbiol.">
        <title>The Global Catalogue of Microorganisms (GCM) 10K type strain sequencing project: providing services to taxonomists for standard genome sequencing and annotation.</title>
        <authorList>
            <consortium name="The Broad Institute Genomics Platform"/>
            <consortium name="The Broad Institute Genome Sequencing Center for Infectious Disease"/>
            <person name="Wu L."/>
            <person name="Ma J."/>
        </authorList>
    </citation>
    <scope>NUCLEOTIDE SEQUENCE [LARGE SCALE GENOMIC DNA]</scope>
    <source>
        <strain evidence="9">KACC 11299</strain>
    </source>
</reference>
<feature type="domain" description="RNA polymerase sigma-70 region 2" evidence="6">
    <location>
        <begin position="35"/>
        <end position="101"/>
    </location>
</feature>
<protein>
    <submittedName>
        <fullName evidence="8">RNA polymerase sigma factor</fullName>
    </submittedName>
</protein>
<dbReference type="PANTHER" id="PTHR43133:SF8">
    <property type="entry name" value="RNA POLYMERASE SIGMA FACTOR HI_1459-RELATED"/>
    <property type="match status" value="1"/>
</dbReference>
<dbReference type="InterPro" id="IPR013249">
    <property type="entry name" value="RNA_pol_sigma70_r4_t2"/>
</dbReference>
<dbReference type="InterPro" id="IPR013325">
    <property type="entry name" value="RNA_pol_sigma_r2"/>
</dbReference>
<evidence type="ECO:0000313" key="9">
    <source>
        <dbReference type="Proteomes" id="UP001596071"/>
    </source>
</evidence>
<comment type="similarity">
    <text evidence="1">Belongs to the sigma-70 factor family. ECF subfamily.</text>
</comment>
<proteinExistence type="inferred from homology"/>
<evidence type="ECO:0000259" key="6">
    <source>
        <dbReference type="Pfam" id="PF04542"/>
    </source>
</evidence>
<dbReference type="EMBL" id="JBHSNP010000024">
    <property type="protein sequence ID" value="MFC5603706.1"/>
    <property type="molecule type" value="Genomic_DNA"/>
</dbReference>
<sequence length="189" mass="22049">MRATNSVVLKGVYRVQQEKWVRKIRAGDKAAFRQFYEAYANPAIRTASAITRNREMAKDAVQETFIRVYRQIGSYNPALPFDPWFYRILTNECLRLLKKESPLSNIETLENDPSIAEESFDQLTELYDSIQALDDSHRIPLILKYIKGFSEKEIADILGLNHNTVKSRLFKGRKRLKEQLEAMRKEDMS</sequence>
<organism evidence="8 9">
    <name type="scientific">Sporosarcina koreensis</name>
    <dbReference type="NCBI Taxonomy" id="334735"/>
    <lineage>
        <taxon>Bacteria</taxon>
        <taxon>Bacillati</taxon>
        <taxon>Bacillota</taxon>
        <taxon>Bacilli</taxon>
        <taxon>Bacillales</taxon>
        <taxon>Caryophanaceae</taxon>
        <taxon>Sporosarcina</taxon>
    </lineage>
</organism>
<dbReference type="RefSeq" id="WP_381444617.1">
    <property type="nucleotide sequence ID" value="NZ_JBHSNP010000024.1"/>
</dbReference>